<evidence type="ECO:0000313" key="4">
    <source>
        <dbReference type="Proteomes" id="UP001214250"/>
    </source>
</evidence>
<feature type="signal peptide" evidence="2">
    <location>
        <begin position="1"/>
        <end position="20"/>
    </location>
</feature>
<sequence length="404" mass="45042">MLVKKIVAASLMTAAFSAIAADDVAAQLEELKNAYVKQQQEMQAMRQQIKDVESVHNEAIHKYIKDEIKSEVSKQSSLLSLSSHVEGLKIKGDLRLRYQSEDNKKSKGGGSRDRFRERVRVGAEWKTSEGWDIGIGVATGDAGGASTNDTYGDKGTWDSGDLRLDYAYAKHSWDLQDGTQTVILGKMKNPFFTSKAFFDGDYRPTGIAYQVDMGTVFATAGAFTVQQNNSGRNENDTMLYAAQVGMKTDLFKAAVAYYHYNNTDYASGNGDFIELENHEVQLIDVVADVYLNVGDVKVVPYGQYSFNNKADDEETAYMIGTRAVFGNFSVSYDWRHMEENAVPSMVMDSDYIGGANYEGSVIAAKYKMTKNLTLQGKYYMTEQIKGTSDDEKRDLAQLDLVYKF</sequence>
<dbReference type="Gene3D" id="2.40.160.10">
    <property type="entry name" value="Porin"/>
    <property type="match status" value="1"/>
</dbReference>
<evidence type="ECO:0000313" key="3">
    <source>
        <dbReference type="EMBL" id="WDE95932.1"/>
    </source>
</evidence>
<proteinExistence type="predicted"/>
<organism evidence="3 4">
    <name type="scientific">Lentisphaera profundi</name>
    <dbReference type="NCBI Taxonomy" id="1658616"/>
    <lineage>
        <taxon>Bacteria</taxon>
        <taxon>Pseudomonadati</taxon>
        <taxon>Lentisphaerota</taxon>
        <taxon>Lentisphaeria</taxon>
        <taxon>Lentisphaerales</taxon>
        <taxon>Lentisphaeraceae</taxon>
        <taxon>Lentisphaera</taxon>
    </lineage>
</organism>
<dbReference type="InterPro" id="IPR032638">
    <property type="entry name" value="Porin_5"/>
</dbReference>
<name>A0ABY7VQE2_9BACT</name>
<dbReference type="Proteomes" id="UP001214250">
    <property type="component" value="Chromosome 1"/>
</dbReference>
<keyword evidence="1" id="KW-0175">Coiled coil</keyword>
<feature type="chain" id="PRO_5046801493" evidence="2">
    <location>
        <begin position="21"/>
        <end position="404"/>
    </location>
</feature>
<protein>
    <submittedName>
        <fullName evidence="3">Porin</fullName>
    </submittedName>
</protein>
<dbReference type="EMBL" id="CP117811">
    <property type="protein sequence ID" value="WDE95932.1"/>
    <property type="molecule type" value="Genomic_DNA"/>
</dbReference>
<evidence type="ECO:0000256" key="2">
    <source>
        <dbReference type="SAM" id="SignalP"/>
    </source>
</evidence>
<feature type="coiled-coil region" evidence="1">
    <location>
        <begin position="21"/>
        <end position="55"/>
    </location>
</feature>
<evidence type="ECO:0000256" key="1">
    <source>
        <dbReference type="SAM" id="Coils"/>
    </source>
</evidence>
<dbReference type="Pfam" id="PF16930">
    <property type="entry name" value="Porin_5"/>
    <property type="match status" value="2"/>
</dbReference>
<accession>A0ABY7VQE2</accession>
<gene>
    <name evidence="3" type="ORF">PQO03_09415</name>
</gene>
<dbReference type="SUPFAM" id="SSF56935">
    <property type="entry name" value="Porins"/>
    <property type="match status" value="1"/>
</dbReference>
<dbReference type="InterPro" id="IPR023614">
    <property type="entry name" value="Porin_dom_sf"/>
</dbReference>
<dbReference type="RefSeq" id="WP_274149829.1">
    <property type="nucleotide sequence ID" value="NZ_CP117811.1"/>
</dbReference>
<keyword evidence="4" id="KW-1185">Reference proteome</keyword>
<reference evidence="3 4" key="1">
    <citation type="submission" date="2023-02" db="EMBL/GenBank/DDBJ databases">
        <title>Genome sequence of Lentisphaera profundi SAORIC-696.</title>
        <authorList>
            <person name="Kim e."/>
            <person name="Cho J.-C."/>
            <person name="Choi A."/>
            <person name="Kang I."/>
        </authorList>
    </citation>
    <scope>NUCLEOTIDE SEQUENCE [LARGE SCALE GENOMIC DNA]</scope>
    <source>
        <strain evidence="3 4">SAORIC-696</strain>
    </source>
</reference>
<keyword evidence="2" id="KW-0732">Signal</keyword>